<gene>
    <name evidence="1" type="ORF">D1093_09800</name>
</gene>
<protein>
    <submittedName>
        <fullName evidence="1">Conjugal transfer TrbH family protein</fullName>
    </submittedName>
</protein>
<evidence type="ECO:0000313" key="1">
    <source>
        <dbReference type="EMBL" id="QEG79303.1"/>
    </source>
</evidence>
<reference evidence="1 2" key="1">
    <citation type="journal article" date="2020" name="Int. J. Syst. Evol. Microbiol.">
        <title>Bartonella kosoyi sp. nov. and Bartonella krasnovii sp. nov., two novel species closely related to the zoonotic Bartonella elizabethae, isolated from black rats and wild desert rodent-fleas.</title>
        <authorList>
            <person name="Gutierrez R."/>
            <person name="Shalit T."/>
            <person name="Markus B."/>
            <person name="Yuan C."/>
            <person name="Nachum-Biala Y."/>
            <person name="Elad D."/>
            <person name="Harrus S."/>
        </authorList>
    </citation>
    <scope>NUCLEOTIDE SEQUENCE [LARGE SCALE GENOMIC DNA]</scope>
    <source>
        <strain evidence="1 2">Tel Aviv</strain>
        <plasmid evidence="1">pTLV-1</plasmid>
    </source>
</reference>
<dbReference type="PROSITE" id="PS51257">
    <property type="entry name" value="PROKAR_LIPOPROTEIN"/>
    <property type="match status" value="1"/>
</dbReference>
<name>A0A5B9RK74_9HYPH</name>
<sequence length="153" mass="17100">MLKYLLLLPLVLTVGCTSIGHRSSLLVNYVDQNVTENDANLITGDFVRYLRDPFPPATTTFIVKTNDTEDKFTSLLVNLLQKNGYGVIYTDQPEKHKNKGINLTYKVMPLDQGIVLVAQYDSTEITRYYVRLKTGNIVPSAPFIARVDDGGKG</sequence>
<dbReference type="KEGG" id="bky:D1093_09800"/>
<dbReference type="AlphaFoldDB" id="A0A5B9RK74"/>
<keyword evidence="1" id="KW-0614">Plasmid</keyword>
<geneLocation type="plasmid" evidence="1 2">
    <name>pTLV-1</name>
</geneLocation>
<keyword evidence="2" id="KW-1185">Reference proteome</keyword>
<dbReference type="EMBL" id="CP042964">
    <property type="protein sequence ID" value="QEG79303.1"/>
    <property type="molecule type" value="Genomic_DNA"/>
</dbReference>
<dbReference type="RefSeq" id="WP_150222426.1">
    <property type="nucleotide sequence ID" value="NZ_CP042964.1"/>
</dbReference>
<evidence type="ECO:0000313" key="2">
    <source>
        <dbReference type="Proteomes" id="UP000321940"/>
    </source>
</evidence>
<dbReference type="Proteomes" id="UP000321940">
    <property type="component" value="Plasmid pTLV-1"/>
</dbReference>
<proteinExistence type="predicted"/>
<accession>A0A5B9RK74</accession>
<organism evidence="1 2">
    <name type="scientific">Bartonella kosoyi</name>
    <dbReference type="NCBI Taxonomy" id="2133959"/>
    <lineage>
        <taxon>Bacteria</taxon>
        <taxon>Pseudomonadati</taxon>
        <taxon>Pseudomonadota</taxon>
        <taxon>Alphaproteobacteria</taxon>
        <taxon>Hyphomicrobiales</taxon>
        <taxon>Bartonellaceae</taxon>
        <taxon>Bartonella</taxon>
    </lineage>
</organism>